<evidence type="ECO:0000256" key="4">
    <source>
        <dbReference type="ARBA" id="ARBA00012744"/>
    </source>
</evidence>
<evidence type="ECO:0000256" key="10">
    <source>
        <dbReference type="ARBA" id="ARBA00023326"/>
    </source>
</evidence>
<evidence type="ECO:0000256" key="1">
    <source>
        <dbReference type="ARBA" id="ARBA00000448"/>
    </source>
</evidence>
<dbReference type="Pfam" id="PF14310">
    <property type="entry name" value="Fn3-like"/>
    <property type="match status" value="1"/>
</dbReference>
<organism evidence="15 16">
    <name type="scientific">Athelia psychrophila</name>
    <dbReference type="NCBI Taxonomy" id="1759441"/>
    <lineage>
        <taxon>Eukaryota</taxon>
        <taxon>Fungi</taxon>
        <taxon>Dikarya</taxon>
        <taxon>Basidiomycota</taxon>
        <taxon>Agaricomycotina</taxon>
        <taxon>Agaricomycetes</taxon>
        <taxon>Agaricomycetidae</taxon>
        <taxon>Atheliales</taxon>
        <taxon>Atheliaceae</taxon>
        <taxon>Athelia</taxon>
    </lineage>
</organism>
<proteinExistence type="inferred from homology"/>
<dbReference type="InterPro" id="IPR013783">
    <property type="entry name" value="Ig-like_fold"/>
</dbReference>
<evidence type="ECO:0000256" key="6">
    <source>
        <dbReference type="ARBA" id="ARBA00023001"/>
    </source>
</evidence>
<dbReference type="SUPFAM" id="SSF52279">
    <property type="entry name" value="Beta-D-glucan exohydrolase, C-terminal domain"/>
    <property type="match status" value="1"/>
</dbReference>
<sequence length="920" mass="96349">MKSPLSVSLLPWLLLATSVAADLNTHAARDNIAHGHNLKRHWGGRGVDSQKTSSTGAITSSQLASSALSSSQKASSSSKAASTASASGSTSSKAASSSASKSGSASSSGASSVPAPSSSPASASPPLSTASSVAVSSSATSKSGSASGTASASSSAASPTGTLTPSKPVNGDGGWNEAVTRARAFVSQLTINEKVNLTTGVDTDGRCVGNSGSVPRLNFAGLCLEDSPVGVRDADYTSLFPSGMNVAMTWDAGLMYQRGAAMGAEFRGKGVNVALGPMMNLARNAAAGRNWEGAGADPFLAGVHAVNNILGIQSEGVIACAKHFALNEQEHYRGGGGGEAYSSNQDDRSFHEMQLWPFAESVKAGVGSVMCAYNRVNGTESCENRHLLNTVLKEELDFQGFMLSDWAAVTSLYASVMNGADMNQPGFVAYGNPNDPNPASANNSYWGAQLGDAVRNGTIPEARFDDMVTRIMAAYYKMGQDTGFPAVNFDYNTENTYYEGEKVNEHVNVMGNHSILIREVGAASTVLLKNVNNALPIDFSKVKNLAIVGSDAGPNPDGPNSCNDRGCDEGTLAIGWGSGTANFPYLIDPLAAITAYIRSLNPTSVVQGVLSDFNYAQVNATAAQADTCLVFANADSGEGYITVDGNAGDRTNLTLWHGGDALVLATAAHCANTIVVMHIVGPVLVEAWFDHPNVTAILNAGIPGQETGNSILDVLSGKVNPSARLPFTMAKQRSDYASDILYSVSNTSNAYIPEINYTEKLELDYKYFDAKNITPRYEFGYGLSYTTFAYSGLSLKPAFTSAAAVPKGSATQPGGETGLYSNALTATFTVKNTGKYDGNEVAQLYIGFPKSAAEPPRVLRGFERSFIKQGKTAQFSIGLRVKDISIWDVITQSWVIPTGEFTVYVGSSSRALHLTKTFTL</sequence>
<dbReference type="Gene3D" id="3.40.50.1700">
    <property type="entry name" value="Glycoside hydrolase family 3 C-terminal domain"/>
    <property type="match status" value="1"/>
</dbReference>
<evidence type="ECO:0000256" key="2">
    <source>
        <dbReference type="ARBA" id="ARBA00004987"/>
    </source>
</evidence>
<comment type="catalytic activity">
    <reaction evidence="1">
        <text>Hydrolysis of terminal, non-reducing beta-D-glucosyl residues with release of beta-D-glucose.</text>
        <dbReference type="EC" id="3.2.1.21"/>
    </reaction>
</comment>
<dbReference type="PANTHER" id="PTHR42715:SF2">
    <property type="entry name" value="BETA-GLUCOSIDASE F-RELATED"/>
    <property type="match status" value="1"/>
</dbReference>
<dbReference type="FunFam" id="3.40.50.1700:FF:000003">
    <property type="entry name" value="Probable beta-glucosidase"/>
    <property type="match status" value="1"/>
</dbReference>
<evidence type="ECO:0000256" key="7">
    <source>
        <dbReference type="ARBA" id="ARBA00023180"/>
    </source>
</evidence>
<keyword evidence="8" id="KW-0119">Carbohydrate metabolism</keyword>
<dbReference type="SMART" id="SM01217">
    <property type="entry name" value="Fn3_like"/>
    <property type="match status" value="1"/>
</dbReference>
<dbReference type="AlphaFoldDB" id="A0A166STH9"/>
<name>A0A166STH9_9AGAM</name>
<evidence type="ECO:0000313" key="16">
    <source>
        <dbReference type="Proteomes" id="UP000076532"/>
    </source>
</evidence>
<dbReference type="GO" id="GO:0030245">
    <property type="term" value="P:cellulose catabolic process"/>
    <property type="evidence" value="ECO:0007669"/>
    <property type="project" value="UniProtKB-KW"/>
</dbReference>
<evidence type="ECO:0000256" key="12">
    <source>
        <dbReference type="SAM" id="SignalP"/>
    </source>
</evidence>
<keyword evidence="10" id="KW-0624">Polysaccharide degradation</keyword>
<keyword evidence="5 15" id="KW-0378">Hydrolase</keyword>
<protein>
    <recommendedName>
        <fullName evidence="4">beta-glucosidase</fullName>
        <ecNumber evidence="4">3.2.1.21</ecNumber>
    </recommendedName>
</protein>
<dbReference type="InterPro" id="IPR026891">
    <property type="entry name" value="Fn3-like"/>
</dbReference>
<dbReference type="InterPro" id="IPR036962">
    <property type="entry name" value="Glyco_hydro_3_N_sf"/>
</dbReference>
<keyword evidence="7" id="KW-0325">Glycoprotein</keyword>
<dbReference type="EC" id="3.2.1.21" evidence="4"/>
<comment type="similarity">
    <text evidence="3">Belongs to the glycosyl hydrolase 3 family.</text>
</comment>
<feature type="compositionally biased region" description="Low complexity" evidence="11">
    <location>
        <begin position="59"/>
        <end position="166"/>
    </location>
</feature>
<dbReference type="SUPFAM" id="SSF51445">
    <property type="entry name" value="(Trans)glycosidases"/>
    <property type="match status" value="1"/>
</dbReference>
<comment type="pathway">
    <text evidence="2">Glycan metabolism; cellulose degradation.</text>
</comment>
<dbReference type="STRING" id="436010.A0A166STH9"/>
<dbReference type="InterPro" id="IPR001764">
    <property type="entry name" value="Glyco_hydro_3_N"/>
</dbReference>
<keyword evidence="6" id="KW-0136">Cellulose degradation</keyword>
<reference evidence="15 16" key="1">
    <citation type="journal article" date="2016" name="Mol. Biol. Evol.">
        <title>Comparative Genomics of Early-Diverging Mushroom-Forming Fungi Provides Insights into the Origins of Lignocellulose Decay Capabilities.</title>
        <authorList>
            <person name="Nagy L.G."/>
            <person name="Riley R."/>
            <person name="Tritt A."/>
            <person name="Adam C."/>
            <person name="Daum C."/>
            <person name="Floudas D."/>
            <person name="Sun H."/>
            <person name="Yadav J.S."/>
            <person name="Pangilinan J."/>
            <person name="Larsson K.H."/>
            <person name="Matsuura K."/>
            <person name="Barry K."/>
            <person name="Labutti K."/>
            <person name="Kuo R."/>
            <person name="Ohm R.A."/>
            <person name="Bhattacharya S.S."/>
            <person name="Shirouzu T."/>
            <person name="Yoshinaga Y."/>
            <person name="Martin F.M."/>
            <person name="Grigoriev I.V."/>
            <person name="Hibbett D.S."/>
        </authorList>
    </citation>
    <scope>NUCLEOTIDE SEQUENCE [LARGE SCALE GENOMIC DNA]</scope>
    <source>
        <strain evidence="15 16">CBS 109695</strain>
    </source>
</reference>
<feature type="chain" id="PRO_5007997432" description="beta-glucosidase" evidence="12">
    <location>
        <begin position="21"/>
        <end position="920"/>
    </location>
</feature>
<dbReference type="InterPro" id="IPR050288">
    <property type="entry name" value="Cellulose_deg_GH3"/>
</dbReference>
<feature type="compositionally biased region" description="Polar residues" evidence="11">
    <location>
        <begin position="49"/>
        <end position="58"/>
    </location>
</feature>
<keyword evidence="9" id="KW-0326">Glycosidase</keyword>
<feature type="domain" description="Fibronectin type III-like" evidence="13">
    <location>
        <begin position="840"/>
        <end position="909"/>
    </location>
</feature>
<evidence type="ECO:0000256" key="5">
    <source>
        <dbReference type="ARBA" id="ARBA00022801"/>
    </source>
</evidence>
<feature type="signal peptide" evidence="12">
    <location>
        <begin position="1"/>
        <end position="20"/>
    </location>
</feature>
<evidence type="ECO:0000313" key="15">
    <source>
        <dbReference type="EMBL" id="KZP29809.1"/>
    </source>
</evidence>
<dbReference type="Gene3D" id="2.60.40.10">
    <property type="entry name" value="Immunoglobulins"/>
    <property type="match status" value="1"/>
</dbReference>
<dbReference type="GO" id="GO:0008422">
    <property type="term" value="F:beta-glucosidase activity"/>
    <property type="evidence" value="ECO:0007669"/>
    <property type="project" value="UniProtKB-EC"/>
</dbReference>
<feature type="region of interest" description="Disordered" evidence="11">
    <location>
        <begin position="37"/>
        <end position="175"/>
    </location>
</feature>
<evidence type="ECO:0000256" key="8">
    <source>
        <dbReference type="ARBA" id="ARBA00023277"/>
    </source>
</evidence>
<dbReference type="PRINTS" id="PR00133">
    <property type="entry name" value="GLHYDRLASE3"/>
</dbReference>
<evidence type="ECO:0000313" key="14">
    <source>
        <dbReference type="EMBL" id="KZP19075.1"/>
    </source>
</evidence>
<dbReference type="InterPro" id="IPR017853">
    <property type="entry name" value="GH"/>
</dbReference>
<dbReference type="EMBL" id="KV417497">
    <property type="protein sequence ID" value="KZP29809.1"/>
    <property type="molecule type" value="Genomic_DNA"/>
</dbReference>
<dbReference type="Proteomes" id="UP000076532">
    <property type="component" value="Unassembled WGS sequence"/>
</dbReference>
<dbReference type="InterPro" id="IPR002772">
    <property type="entry name" value="Glyco_hydro_3_C"/>
</dbReference>
<accession>A0A166STH9</accession>
<dbReference type="InterPro" id="IPR036881">
    <property type="entry name" value="Glyco_hydro_3_C_sf"/>
</dbReference>
<dbReference type="FunFam" id="3.20.20.300:FF:000002">
    <property type="entry name" value="Probable beta-glucosidase"/>
    <property type="match status" value="1"/>
</dbReference>
<dbReference type="Pfam" id="PF01915">
    <property type="entry name" value="Glyco_hydro_3_C"/>
    <property type="match status" value="1"/>
</dbReference>
<evidence type="ECO:0000259" key="13">
    <source>
        <dbReference type="SMART" id="SM01217"/>
    </source>
</evidence>
<dbReference type="EMBL" id="KV417567">
    <property type="protein sequence ID" value="KZP19075.1"/>
    <property type="molecule type" value="Genomic_DNA"/>
</dbReference>
<evidence type="ECO:0000256" key="11">
    <source>
        <dbReference type="SAM" id="MobiDB-lite"/>
    </source>
</evidence>
<dbReference type="PANTHER" id="PTHR42715">
    <property type="entry name" value="BETA-GLUCOSIDASE"/>
    <property type="match status" value="1"/>
</dbReference>
<dbReference type="OrthoDB" id="416222at2759"/>
<dbReference type="Gene3D" id="3.20.20.300">
    <property type="entry name" value="Glycoside hydrolase, family 3, N-terminal domain"/>
    <property type="match status" value="1"/>
</dbReference>
<dbReference type="Pfam" id="PF00933">
    <property type="entry name" value="Glyco_hydro_3"/>
    <property type="match status" value="1"/>
</dbReference>
<gene>
    <name evidence="15" type="ORF">FIBSPDRAFT_778405</name>
    <name evidence="14" type="ORF">FIBSPDRAFT_791242</name>
</gene>
<evidence type="ECO:0000256" key="3">
    <source>
        <dbReference type="ARBA" id="ARBA00005336"/>
    </source>
</evidence>
<evidence type="ECO:0000256" key="9">
    <source>
        <dbReference type="ARBA" id="ARBA00023295"/>
    </source>
</evidence>
<keyword evidence="16" id="KW-1185">Reference proteome</keyword>
<keyword evidence="12" id="KW-0732">Signal</keyword>
<feature type="non-terminal residue" evidence="15">
    <location>
        <position position="1"/>
    </location>
</feature>